<evidence type="ECO:0000313" key="1">
    <source>
        <dbReference type="EMBL" id="MFD1425506.1"/>
    </source>
</evidence>
<evidence type="ECO:0000313" key="2">
    <source>
        <dbReference type="Proteomes" id="UP001597282"/>
    </source>
</evidence>
<protein>
    <recommendedName>
        <fullName evidence="3">Tail assembly chaperone</fullName>
    </recommendedName>
</protein>
<reference evidence="2" key="1">
    <citation type="journal article" date="2019" name="Int. J. Syst. Evol. Microbiol.">
        <title>The Global Catalogue of Microorganisms (GCM) 10K type strain sequencing project: providing services to taxonomists for standard genome sequencing and annotation.</title>
        <authorList>
            <consortium name="The Broad Institute Genomics Platform"/>
            <consortium name="The Broad Institute Genome Sequencing Center for Infectious Disease"/>
            <person name="Wu L."/>
            <person name="Ma J."/>
        </authorList>
    </citation>
    <scope>NUCLEOTIDE SEQUENCE [LARGE SCALE GENOMIC DNA]</scope>
    <source>
        <strain evidence="2">S1</strain>
    </source>
</reference>
<comment type="caution">
    <text evidence="1">The sequence shown here is derived from an EMBL/GenBank/DDBJ whole genome shotgun (WGS) entry which is preliminary data.</text>
</comment>
<name>A0ABW4C7P4_9BACL</name>
<dbReference type="Proteomes" id="UP001597282">
    <property type="component" value="Unassembled WGS sequence"/>
</dbReference>
<sequence length="127" mass="14632">MAIKIEEKKPEIPVEIGPLKFSFPVTDESILKFRKDVTEIQRELEKVEQIEGDDEKAVEQVKNVLRRGFDLALGDGAFEKLYDMTPSVPYLMNYFVQLGEGLHEELQSLGAYQSVEKHADKYLKKKK</sequence>
<accession>A0ABW4C7P4</accession>
<dbReference type="EMBL" id="JBHTNU010000001">
    <property type="protein sequence ID" value="MFD1425506.1"/>
    <property type="molecule type" value="Genomic_DNA"/>
</dbReference>
<organism evidence="1 2">
    <name type="scientific">Kroppenstedtia sanguinis</name>
    <dbReference type="NCBI Taxonomy" id="1380684"/>
    <lineage>
        <taxon>Bacteria</taxon>
        <taxon>Bacillati</taxon>
        <taxon>Bacillota</taxon>
        <taxon>Bacilli</taxon>
        <taxon>Bacillales</taxon>
        <taxon>Thermoactinomycetaceae</taxon>
        <taxon>Kroppenstedtia</taxon>
    </lineage>
</organism>
<proteinExistence type="predicted"/>
<dbReference type="RefSeq" id="WP_380162304.1">
    <property type="nucleotide sequence ID" value="NZ_JBHTNU010000001.1"/>
</dbReference>
<evidence type="ECO:0008006" key="3">
    <source>
        <dbReference type="Google" id="ProtNLM"/>
    </source>
</evidence>
<gene>
    <name evidence="1" type="ORF">ACFQ4Y_00980</name>
</gene>
<keyword evidence="2" id="KW-1185">Reference proteome</keyword>